<accession>A0A1F5GTP3</accession>
<protein>
    <submittedName>
        <fullName evidence="1">Uncharacterized protein</fullName>
    </submittedName>
</protein>
<organism evidence="1 2">
    <name type="scientific">Candidatus Curtissbacteria bacterium RIFCSPLOWO2_01_FULL_37_9</name>
    <dbReference type="NCBI Taxonomy" id="1797724"/>
    <lineage>
        <taxon>Bacteria</taxon>
        <taxon>Candidatus Curtissiibacteriota</taxon>
    </lineage>
</organism>
<dbReference type="STRING" id="1797724.A3A48_02885"/>
<gene>
    <name evidence="1" type="ORF">A3A48_02885</name>
</gene>
<reference evidence="1 2" key="1">
    <citation type="journal article" date="2016" name="Nat. Commun.">
        <title>Thousands of microbial genomes shed light on interconnected biogeochemical processes in an aquifer system.</title>
        <authorList>
            <person name="Anantharaman K."/>
            <person name="Brown C.T."/>
            <person name="Hug L.A."/>
            <person name="Sharon I."/>
            <person name="Castelle C.J."/>
            <person name="Probst A.J."/>
            <person name="Thomas B.C."/>
            <person name="Singh A."/>
            <person name="Wilkins M.J."/>
            <person name="Karaoz U."/>
            <person name="Brodie E.L."/>
            <person name="Williams K.H."/>
            <person name="Hubbard S.S."/>
            <person name="Banfield J.F."/>
        </authorList>
    </citation>
    <scope>NUCLEOTIDE SEQUENCE [LARGE SCALE GENOMIC DNA]</scope>
</reference>
<proteinExistence type="predicted"/>
<evidence type="ECO:0000313" key="1">
    <source>
        <dbReference type="EMBL" id="OGD95221.1"/>
    </source>
</evidence>
<dbReference type="AlphaFoldDB" id="A0A1F5GTP3"/>
<dbReference type="Proteomes" id="UP000178336">
    <property type="component" value="Unassembled WGS sequence"/>
</dbReference>
<name>A0A1F5GTP3_9BACT</name>
<dbReference type="EMBL" id="MFBN01000023">
    <property type="protein sequence ID" value="OGD95221.1"/>
    <property type="molecule type" value="Genomic_DNA"/>
</dbReference>
<evidence type="ECO:0000313" key="2">
    <source>
        <dbReference type="Proteomes" id="UP000178336"/>
    </source>
</evidence>
<sequence>MKEVHRNKGVLRNIKNVISSPAIRGVILIGLVPAAIGGGVKETVIEDSTVTIGNRIEHYSSPFEIFHREQEYALKVGFSLVGLGYWVHSYAARNRQMEGAQKADKNQTAIGLDIQGLGIATILGTTWSL</sequence>
<comment type="caution">
    <text evidence="1">The sequence shown here is derived from an EMBL/GenBank/DDBJ whole genome shotgun (WGS) entry which is preliminary data.</text>
</comment>